<evidence type="ECO:0000256" key="5">
    <source>
        <dbReference type="ARBA" id="ARBA00022898"/>
    </source>
</evidence>
<protein>
    <recommendedName>
        <fullName evidence="4">L-methionine gamma-lyase</fullName>
        <ecNumber evidence="3">4.4.1.11</ecNumber>
    </recommendedName>
</protein>
<dbReference type="InterPro" id="IPR015421">
    <property type="entry name" value="PyrdxlP-dep_Trfase_major"/>
</dbReference>
<dbReference type="EC" id="4.4.1.11" evidence="3"/>
<dbReference type="PIRSF" id="PIRSF001434">
    <property type="entry name" value="CGS"/>
    <property type="match status" value="1"/>
</dbReference>
<dbReference type="InterPro" id="IPR000277">
    <property type="entry name" value="Cys/Met-Metab_PyrdxlP-dep_enz"/>
</dbReference>
<dbReference type="Gene3D" id="3.40.640.10">
    <property type="entry name" value="Type I PLP-dependent aspartate aminotransferase-like (Major domain)"/>
    <property type="match status" value="1"/>
</dbReference>
<evidence type="ECO:0000256" key="3">
    <source>
        <dbReference type="ARBA" id="ARBA00012222"/>
    </source>
</evidence>
<evidence type="ECO:0000256" key="1">
    <source>
        <dbReference type="ARBA" id="ARBA00001933"/>
    </source>
</evidence>
<name>A0ABZ2N9X0_9BACI</name>
<dbReference type="GO" id="GO:0018826">
    <property type="term" value="F:methionine gamma-lyase activity"/>
    <property type="evidence" value="ECO:0007669"/>
    <property type="project" value="UniProtKB-EC"/>
</dbReference>
<accession>A0ABZ2N9X0</accession>
<dbReference type="EMBL" id="CP147404">
    <property type="protein sequence ID" value="WXB94100.1"/>
    <property type="molecule type" value="Genomic_DNA"/>
</dbReference>
<comment type="cofactor">
    <cofactor evidence="1 8">
        <name>pyridoxal 5'-phosphate</name>
        <dbReference type="ChEBI" id="CHEBI:597326"/>
    </cofactor>
</comment>
<evidence type="ECO:0000256" key="7">
    <source>
        <dbReference type="ARBA" id="ARBA00049180"/>
    </source>
</evidence>
<proteinExistence type="inferred from homology"/>
<dbReference type="PANTHER" id="PTHR11808">
    <property type="entry name" value="TRANS-SULFURATION ENZYME FAMILY MEMBER"/>
    <property type="match status" value="1"/>
</dbReference>
<dbReference type="PROSITE" id="PS00868">
    <property type="entry name" value="CYS_MET_METAB_PP"/>
    <property type="match status" value="1"/>
</dbReference>
<dbReference type="Proteomes" id="UP001387364">
    <property type="component" value="Chromosome"/>
</dbReference>
<evidence type="ECO:0000256" key="4">
    <source>
        <dbReference type="ARBA" id="ARBA00019040"/>
    </source>
</evidence>
<dbReference type="InterPro" id="IPR015422">
    <property type="entry name" value="PyrdxlP-dep_Trfase_small"/>
</dbReference>
<organism evidence="9 10">
    <name type="scientific">Bacillus kandeliae</name>
    <dbReference type="NCBI Taxonomy" id="3129297"/>
    <lineage>
        <taxon>Bacteria</taxon>
        <taxon>Bacillati</taxon>
        <taxon>Bacillota</taxon>
        <taxon>Bacilli</taxon>
        <taxon>Bacillales</taxon>
        <taxon>Bacillaceae</taxon>
        <taxon>Bacillus</taxon>
    </lineage>
</organism>
<dbReference type="RefSeq" id="WP_338753700.1">
    <property type="nucleotide sequence ID" value="NZ_CP147404.1"/>
</dbReference>
<dbReference type="PANTHER" id="PTHR11808:SF80">
    <property type="entry name" value="CYSTATHIONINE GAMMA-LYASE"/>
    <property type="match status" value="1"/>
</dbReference>
<keyword evidence="6 9" id="KW-0456">Lyase</keyword>
<evidence type="ECO:0000256" key="8">
    <source>
        <dbReference type="RuleBase" id="RU362118"/>
    </source>
</evidence>
<dbReference type="SUPFAM" id="SSF53383">
    <property type="entry name" value="PLP-dependent transferases"/>
    <property type="match status" value="1"/>
</dbReference>
<dbReference type="Pfam" id="PF01053">
    <property type="entry name" value="Cys_Met_Meta_PP"/>
    <property type="match status" value="1"/>
</dbReference>
<dbReference type="InterPro" id="IPR054542">
    <property type="entry name" value="Cys_met_metab_PP"/>
</dbReference>
<comment type="catalytic activity">
    <reaction evidence="7">
        <text>L-methionine + H2O = methanethiol + 2-oxobutanoate + NH4(+)</text>
        <dbReference type="Rhea" id="RHEA:23800"/>
        <dbReference type="ChEBI" id="CHEBI:15377"/>
        <dbReference type="ChEBI" id="CHEBI:16007"/>
        <dbReference type="ChEBI" id="CHEBI:16763"/>
        <dbReference type="ChEBI" id="CHEBI:28938"/>
        <dbReference type="ChEBI" id="CHEBI:57844"/>
        <dbReference type="EC" id="4.4.1.11"/>
    </reaction>
</comment>
<dbReference type="CDD" id="cd00614">
    <property type="entry name" value="CGS_like"/>
    <property type="match status" value="1"/>
</dbReference>
<sequence length="395" mass="43598">MKKRYENMETSVIHAGYDAKEHLGSLSTPIFQTSTFTFDSAEQGEKRFAGEEEGYIYSRLGNPTVRALEERIAELEGAEAGLAFGSGMAAVSAVLFALTKAGDHIICSQGIYGCTFGLLELMKEKYAITHDFCTMETEEQIRQLIQPETACIYVETPINPTMKLIDLEMVAKVAREKGIPVVVDNTFSSPYLQQPLQSGCDVVLHSATKFIGGHGDVIAGLAAGKKEFIQQVAMTTLKDIGGVISPFDAWLLLRGLKTLPVRMDRHCENAAYIAEQLKQHPFVKKVLYPGDTENKDYVIMSKQMKAGGGLISFEIDGSKEEAQALLNKLSLIKIAVSLGDTETLIQHPATMTHSSIPREIREQMGITDQLIRLSVGLEAKQDIWQDLEQALNHRK</sequence>
<evidence type="ECO:0000256" key="6">
    <source>
        <dbReference type="ARBA" id="ARBA00023239"/>
    </source>
</evidence>
<dbReference type="NCBIfam" id="NF005263">
    <property type="entry name" value="PRK06767.1"/>
    <property type="match status" value="1"/>
</dbReference>
<evidence type="ECO:0000313" key="10">
    <source>
        <dbReference type="Proteomes" id="UP001387364"/>
    </source>
</evidence>
<dbReference type="NCBIfam" id="TIGR01328">
    <property type="entry name" value="met_gam_lyase"/>
    <property type="match status" value="1"/>
</dbReference>
<dbReference type="InterPro" id="IPR006237">
    <property type="entry name" value="L-Met_gamma_lys"/>
</dbReference>
<comment type="similarity">
    <text evidence="2">Belongs to the trans-sulfuration enzymes family. L-methionine gamma-lyase subfamily.</text>
</comment>
<keyword evidence="10" id="KW-1185">Reference proteome</keyword>
<reference evidence="9 10" key="1">
    <citation type="submission" date="2024-02" db="EMBL/GenBank/DDBJ databases">
        <title>Seven novel Bacillus-like species.</title>
        <authorList>
            <person name="Liu G."/>
        </authorList>
    </citation>
    <scope>NUCLEOTIDE SEQUENCE [LARGE SCALE GENOMIC DNA]</scope>
    <source>
        <strain evidence="9 10">FJAT-52991</strain>
    </source>
</reference>
<dbReference type="InterPro" id="IPR015424">
    <property type="entry name" value="PyrdxlP-dep_Trfase"/>
</dbReference>
<evidence type="ECO:0000256" key="2">
    <source>
        <dbReference type="ARBA" id="ARBA00008667"/>
    </source>
</evidence>
<keyword evidence="5 8" id="KW-0663">Pyridoxal phosphate</keyword>
<evidence type="ECO:0000313" key="9">
    <source>
        <dbReference type="EMBL" id="WXB94100.1"/>
    </source>
</evidence>
<gene>
    <name evidence="9" type="primary">megL</name>
    <name evidence="9" type="ORF">WDJ61_05585</name>
</gene>
<dbReference type="Gene3D" id="3.90.1150.10">
    <property type="entry name" value="Aspartate Aminotransferase, domain 1"/>
    <property type="match status" value="1"/>
</dbReference>